<gene>
    <name evidence="15" type="ORF">AMTR_s00029p00176560</name>
</gene>
<reference evidence="16" key="1">
    <citation type="journal article" date="2013" name="Science">
        <title>The Amborella genome and the evolution of flowering plants.</title>
        <authorList>
            <consortium name="Amborella Genome Project"/>
        </authorList>
    </citation>
    <scope>NUCLEOTIDE SEQUENCE [LARGE SCALE GENOMIC DNA]</scope>
</reference>
<feature type="binding site" evidence="9">
    <location>
        <position position="69"/>
    </location>
    <ligand>
        <name>Ca(2+)</name>
        <dbReference type="ChEBI" id="CHEBI:29108"/>
        <label>1</label>
    </ligand>
</feature>
<feature type="binding site" evidence="9">
    <location>
        <position position="78"/>
    </location>
    <ligand>
        <name>Ca(2+)</name>
        <dbReference type="ChEBI" id="CHEBI:29108"/>
        <label>1</label>
    </ligand>
</feature>
<dbReference type="GO" id="GO:0006979">
    <property type="term" value="P:response to oxidative stress"/>
    <property type="evidence" value="ECO:0007669"/>
    <property type="project" value="InterPro"/>
</dbReference>
<dbReference type="Proteomes" id="UP000017836">
    <property type="component" value="Unassembled WGS sequence"/>
</dbReference>
<keyword evidence="5 9" id="KW-0479">Metal-binding</keyword>
<dbReference type="EMBL" id="KI392980">
    <property type="protein sequence ID" value="ERN09604.1"/>
    <property type="molecule type" value="Genomic_DNA"/>
</dbReference>
<dbReference type="PROSITE" id="PS00436">
    <property type="entry name" value="PEROXIDASE_2"/>
    <property type="match status" value="1"/>
</dbReference>
<keyword evidence="7" id="KW-0408">Iron</keyword>
<feature type="binding site" evidence="9">
    <location>
        <position position="76"/>
    </location>
    <ligand>
        <name>Ca(2+)</name>
        <dbReference type="ChEBI" id="CHEBI:29108"/>
        <label>1</label>
    </ligand>
</feature>
<keyword evidence="13" id="KW-0732">Signal</keyword>
<feature type="binding site" evidence="9">
    <location>
        <position position="72"/>
    </location>
    <ligand>
        <name>Ca(2+)</name>
        <dbReference type="ChEBI" id="CHEBI:29108"/>
        <label>1</label>
    </ligand>
</feature>
<dbReference type="GO" id="GO:0140825">
    <property type="term" value="F:lactoperoxidase activity"/>
    <property type="evidence" value="ECO:0007669"/>
    <property type="project" value="UniProtKB-EC"/>
</dbReference>
<dbReference type="AlphaFoldDB" id="W1PP75"/>
<evidence type="ECO:0000256" key="6">
    <source>
        <dbReference type="ARBA" id="ARBA00023002"/>
    </source>
</evidence>
<protein>
    <recommendedName>
        <fullName evidence="14">Plant heme peroxidase family profile domain-containing protein</fullName>
    </recommendedName>
</protein>
<feature type="active site" description="Proton acceptor" evidence="8">
    <location>
        <position position="68"/>
    </location>
</feature>
<keyword evidence="3" id="KW-0575">Peroxidase</keyword>
<name>W1PP75_AMBTC</name>
<feature type="site" description="Transition state stabilizer" evidence="10">
    <location>
        <position position="64"/>
    </location>
</feature>
<feature type="non-terminal residue" evidence="15">
    <location>
        <position position="131"/>
    </location>
</feature>
<dbReference type="PRINTS" id="PR00461">
    <property type="entry name" value="PLPEROXIDASE"/>
</dbReference>
<keyword evidence="16" id="KW-1185">Reference proteome</keyword>
<dbReference type="OMA" id="IGPCADI"/>
<dbReference type="GO" id="GO:0020037">
    <property type="term" value="F:heme binding"/>
    <property type="evidence" value="ECO:0007669"/>
    <property type="project" value="InterPro"/>
</dbReference>
<comment type="cofactor">
    <cofactor evidence="9">
        <name>Ca(2+)</name>
        <dbReference type="ChEBI" id="CHEBI:29108"/>
    </cofactor>
    <text evidence="9">Binds 2 calcium ions per subunit.</text>
</comment>
<comment type="cofactor">
    <cofactor evidence="2">
        <name>heme b</name>
        <dbReference type="ChEBI" id="CHEBI:60344"/>
    </cofactor>
</comment>
<evidence type="ECO:0000256" key="2">
    <source>
        <dbReference type="ARBA" id="ARBA00001970"/>
    </source>
</evidence>
<dbReference type="InterPro" id="IPR019794">
    <property type="entry name" value="Peroxidases_AS"/>
</dbReference>
<evidence type="ECO:0000256" key="8">
    <source>
        <dbReference type="PIRSR" id="PIRSR600823-1"/>
    </source>
</evidence>
<dbReference type="InterPro" id="IPR010255">
    <property type="entry name" value="Haem_peroxidase_sf"/>
</dbReference>
<evidence type="ECO:0000256" key="3">
    <source>
        <dbReference type="ARBA" id="ARBA00022559"/>
    </source>
</evidence>
<dbReference type="PANTHER" id="PTHR31388:SF115">
    <property type="entry name" value="PEROXIDASE 5"/>
    <property type="match status" value="1"/>
</dbReference>
<dbReference type="Pfam" id="PF00141">
    <property type="entry name" value="peroxidase"/>
    <property type="match status" value="1"/>
</dbReference>
<dbReference type="PANTHER" id="PTHR31388">
    <property type="entry name" value="PEROXIDASE 72-RELATED"/>
    <property type="match status" value="1"/>
</dbReference>
<evidence type="ECO:0000313" key="16">
    <source>
        <dbReference type="Proteomes" id="UP000017836"/>
    </source>
</evidence>
<dbReference type="HOGENOM" id="CLU_010543_3_2_1"/>
<feature type="disulfide bond" evidence="11">
    <location>
        <begin position="70"/>
        <end position="75"/>
    </location>
</feature>
<dbReference type="PROSITE" id="PS50873">
    <property type="entry name" value="PEROXIDASE_4"/>
    <property type="match status" value="1"/>
</dbReference>
<evidence type="ECO:0000256" key="9">
    <source>
        <dbReference type="PIRSR" id="PIRSR600823-3"/>
    </source>
</evidence>
<evidence type="ECO:0000256" key="13">
    <source>
        <dbReference type="SAM" id="SignalP"/>
    </source>
</evidence>
<feature type="domain" description="Plant heme peroxidase family profile" evidence="14">
    <location>
        <begin position="27"/>
        <end position="131"/>
    </location>
</feature>
<comment type="similarity">
    <text evidence="12">Belongs to the peroxidase family.</text>
</comment>
<proteinExistence type="inferred from homology"/>
<feature type="binding site" evidence="9">
    <location>
        <position position="74"/>
    </location>
    <ligand>
        <name>Ca(2+)</name>
        <dbReference type="ChEBI" id="CHEBI:29108"/>
        <label>1</label>
    </ligand>
</feature>
<keyword evidence="11" id="KW-1015">Disulfide bond</keyword>
<comment type="catalytic activity">
    <reaction evidence="1">
        <text>2 a phenolic donor + H2O2 = 2 a phenolic radical donor + 2 H2O</text>
        <dbReference type="Rhea" id="RHEA:56136"/>
        <dbReference type="ChEBI" id="CHEBI:15377"/>
        <dbReference type="ChEBI" id="CHEBI:16240"/>
        <dbReference type="ChEBI" id="CHEBI:139520"/>
        <dbReference type="ChEBI" id="CHEBI:139521"/>
        <dbReference type="EC" id="1.11.1.7"/>
    </reaction>
</comment>
<evidence type="ECO:0000313" key="15">
    <source>
        <dbReference type="EMBL" id="ERN09604.1"/>
    </source>
</evidence>
<dbReference type="PRINTS" id="PR00458">
    <property type="entry name" value="PEROXIDASE"/>
</dbReference>
<dbReference type="Gene3D" id="1.10.520.10">
    <property type="match status" value="1"/>
</dbReference>
<evidence type="ECO:0000256" key="10">
    <source>
        <dbReference type="PIRSR" id="PIRSR600823-4"/>
    </source>
</evidence>
<sequence length="131" mass="13938">MGFNGAATLALLILLVSSNSFNMCFGQLSSNFYDSSCPNALSTIRSKIRSAISAERRMGASLIRLHFHDCFVNGCDGSLLLPEEKTARGNNNSARGFEVIDEVKSEVESICPGVVSCADILAVAARDSSEA</sequence>
<evidence type="ECO:0000256" key="12">
    <source>
        <dbReference type="RuleBase" id="RU004241"/>
    </source>
</evidence>
<dbReference type="STRING" id="13333.W1PP75"/>
<dbReference type="InterPro" id="IPR002016">
    <property type="entry name" value="Haem_peroxidase"/>
</dbReference>
<dbReference type="InterPro" id="IPR000823">
    <property type="entry name" value="Peroxidase_pln"/>
</dbReference>
<evidence type="ECO:0000256" key="7">
    <source>
        <dbReference type="ARBA" id="ARBA00023004"/>
    </source>
</evidence>
<evidence type="ECO:0000259" key="14">
    <source>
        <dbReference type="PROSITE" id="PS50873"/>
    </source>
</evidence>
<organism evidence="15 16">
    <name type="scientific">Amborella trichopoda</name>
    <dbReference type="NCBI Taxonomy" id="13333"/>
    <lineage>
        <taxon>Eukaryota</taxon>
        <taxon>Viridiplantae</taxon>
        <taxon>Streptophyta</taxon>
        <taxon>Embryophyta</taxon>
        <taxon>Tracheophyta</taxon>
        <taxon>Spermatophyta</taxon>
        <taxon>Magnoliopsida</taxon>
        <taxon>Amborellales</taxon>
        <taxon>Amborellaceae</taxon>
        <taxon>Amborella</taxon>
    </lineage>
</organism>
<keyword evidence="6" id="KW-0560">Oxidoreductase</keyword>
<feature type="disulfide bond" evidence="11">
    <location>
        <begin position="37"/>
        <end position="111"/>
    </location>
</feature>
<dbReference type="GO" id="GO:0046872">
    <property type="term" value="F:metal ion binding"/>
    <property type="evidence" value="ECO:0007669"/>
    <property type="project" value="UniProtKB-KW"/>
</dbReference>
<keyword evidence="4" id="KW-0349">Heme</keyword>
<evidence type="ECO:0000256" key="4">
    <source>
        <dbReference type="ARBA" id="ARBA00022617"/>
    </source>
</evidence>
<accession>W1PP75</accession>
<feature type="signal peptide" evidence="13">
    <location>
        <begin position="1"/>
        <end position="26"/>
    </location>
</feature>
<dbReference type="SUPFAM" id="SSF48113">
    <property type="entry name" value="Heme-dependent peroxidases"/>
    <property type="match status" value="1"/>
</dbReference>
<feature type="binding site" evidence="9">
    <location>
        <position position="84"/>
    </location>
    <ligand>
        <name>Ca(2+)</name>
        <dbReference type="ChEBI" id="CHEBI:29108"/>
        <label>1</label>
    </ligand>
</feature>
<evidence type="ECO:0000256" key="1">
    <source>
        <dbReference type="ARBA" id="ARBA00000189"/>
    </source>
</evidence>
<feature type="chain" id="PRO_5004807699" description="Plant heme peroxidase family profile domain-containing protein" evidence="13">
    <location>
        <begin position="27"/>
        <end position="131"/>
    </location>
</feature>
<evidence type="ECO:0000256" key="5">
    <source>
        <dbReference type="ARBA" id="ARBA00022723"/>
    </source>
</evidence>
<dbReference type="Gramene" id="ERN09604">
    <property type="protein sequence ID" value="ERN09604"/>
    <property type="gene ID" value="AMTR_s00029p00176560"/>
</dbReference>
<evidence type="ECO:0000256" key="11">
    <source>
        <dbReference type="PIRSR" id="PIRSR600823-5"/>
    </source>
</evidence>
<keyword evidence="9" id="KW-0106">Calcium</keyword>